<dbReference type="GO" id="GO:0055088">
    <property type="term" value="P:lipid homeostasis"/>
    <property type="evidence" value="ECO:0007669"/>
    <property type="project" value="TreeGrafter"/>
</dbReference>
<feature type="active site" description="Nucleophile" evidence="2">
    <location>
        <position position="43"/>
    </location>
</feature>
<organism evidence="4 5">
    <name type="scientific">Ditylenchus dipsaci</name>
    <dbReference type="NCBI Taxonomy" id="166011"/>
    <lineage>
        <taxon>Eukaryota</taxon>
        <taxon>Metazoa</taxon>
        <taxon>Ecdysozoa</taxon>
        <taxon>Nematoda</taxon>
        <taxon>Chromadorea</taxon>
        <taxon>Rhabditida</taxon>
        <taxon>Tylenchina</taxon>
        <taxon>Tylenchomorpha</taxon>
        <taxon>Sphaerularioidea</taxon>
        <taxon>Anguinidae</taxon>
        <taxon>Anguininae</taxon>
        <taxon>Ditylenchus</taxon>
    </lineage>
</organism>
<accession>A0A915D5U8</accession>
<comment type="caution">
    <text evidence="2">Lacks conserved residue(s) required for the propagation of feature annotation.</text>
</comment>
<dbReference type="Proteomes" id="UP000887574">
    <property type="component" value="Unplaced"/>
</dbReference>
<dbReference type="InterPro" id="IPR002641">
    <property type="entry name" value="PNPLA_dom"/>
</dbReference>
<evidence type="ECO:0000259" key="3">
    <source>
        <dbReference type="PROSITE" id="PS51635"/>
    </source>
</evidence>
<feature type="domain" description="PNPLA" evidence="3">
    <location>
        <begin position="8"/>
        <end position="175"/>
    </location>
</feature>
<evidence type="ECO:0000256" key="1">
    <source>
        <dbReference type="ARBA" id="ARBA00023098"/>
    </source>
</evidence>
<proteinExistence type="predicted"/>
<keyword evidence="2" id="KW-0442">Lipid degradation</keyword>
<protein>
    <submittedName>
        <fullName evidence="5">PNPLA domain-containing protein</fullName>
    </submittedName>
</protein>
<evidence type="ECO:0000256" key="2">
    <source>
        <dbReference type="PROSITE-ProRule" id="PRU01161"/>
    </source>
</evidence>
<dbReference type="Pfam" id="PF01734">
    <property type="entry name" value="Patatin"/>
    <property type="match status" value="1"/>
</dbReference>
<reference evidence="5" key="1">
    <citation type="submission" date="2022-11" db="UniProtKB">
        <authorList>
            <consortium name="WormBaseParasite"/>
        </authorList>
    </citation>
    <scope>IDENTIFICATION</scope>
</reference>
<dbReference type="InterPro" id="IPR033562">
    <property type="entry name" value="PLPL"/>
</dbReference>
<dbReference type="PROSITE" id="PS51635">
    <property type="entry name" value="PNPLA"/>
    <property type="match status" value="1"/>
</dbReference>
<evidence type="ECO:0000313" key="4">
    <source>
        <dbReference type="Proteomes" id="UP000887574"/>
    </source>
</evidence>
<dbReference type="PANTHER" id="PTHR12406:SF41">
    <property type="entry name" value="BRUMMER, ISOFORM B-RELATED"/>
    <property type="match status" value="1"/>
</dbReference>
<feature type="short sequence motif" description="GXSXG" evidence="2">
    <location>
        <begin position="41"/>
        <end position="45"/>
    </location>
</feature>
<evidence type="ECO:0000313" key="5">
    <source>
        <dbReference type="WBParaSite" id="jg15715"/>
    </source>
</evidence>
<keyword evidence="1 2" id="KW-0443">Lipid metabolism</keyword>
<dbReference type="AlphaFoldDB" id="A0A915D5U8"/>
<dbReference type="GO" id="GO:0019433">
    <property type="term" value="P:triglyceride catabolic process"/>
    <property type="evidence" value="ECO:0007669"/>
    <property type="project" value="TreeGrafter"/>
</dbReference>
<dbReference type="GO" id="GO:0005811">
    <property type="term" value="C:lipid droplet"/>
    <property type="evidence" value="ECO:0007669"/>
    <property type="project" value="TreeGrafter"/>
</dbReference>
<sequence length="399" mass="43606">MDISETNLSFAGCGFMCIYHFGVCAAIQKYAPHLARNKISGASAGSIIATAVACNVSLSNAVEIILNVASKARAGCLKALSPNFDLQGLLRAGLEKCLPADAHLRCTGKLFISLTRAKDFKNVLVSKFNSREEVIQAVICSCFIPGYMGTELPELGGEVYLDGGFTDDHPTISGNTIKISPYSGRSDICPADSDFKMFIGGDFCGTSVQFTSQNFYRLSVSLFPPSLEDCSRICRQGFEDALRFLAMKTITPCVKCLVDIQSHSKHDEKILNDGVHSHSDTKAEYATININENETICKNCLKKMDKEEAYLIFNIPMPSSIRTALDLAVAAENRLLNAIETIINGTNRLIVKLIKQDASPQELRPVKIAKDFFKKCVKAAATVDNTDKSIQEVLEDFNP</sequence>
<name>A0A915D5U8_9BILA</name>
<dbReference type="GO" id="GO:0016020">
    <property type="term" value="C:membrane"/>
    <property type="evidence" value="ECO:0007669"/>
    <property type="project" value="TreeGrafter"/>
</dbReference>
<keyword evidence="4" id="KW-1185">Reference proteome</keyword>
<dbReference type="PANTHER" id="PTHR12406">
    <property type="entry name" value="CALCIUM-INDEPENDENT PHOSPHOLIPASE A2 IPLA2 -RELATED"/>
    <property type="match status" value="1"/>
</dbReference>
<dbReference type="InterPro" id="IPR016035">
    <property type="entry name" value="Acyl_Trfase/lysoPLipase"/>
</dbReference>
<dbReference type="WBParaSite" id="jg15715">
    <property type="protein sequence ID" value="jg15715"/>
    <property type="gene ID" value="jg15715"/>
</dbReference>
<dbReference type="SUPFAM" id="SSF52151">
    <property type="entry name" value="FabD/lysophospholipase-like"/>
    <property type="match status" value="1"/>
</dbReference>
<feature type="active site" description="Proton acceptor" evidence="2">
    <location>
        <position position="162"/>
    </location>
</feature>
<dbReference type="GO" id="GO:0005737">
    <property type="term" value="C:cytoplasm"/>
    <property type="evidence" value="ECO:0007669"/>
    <property type="project" value="TreeGrafter"/>
</dbReference>
<feature type="short sequence motif" description="DGA/G" evidence="2">
    <location>
        <begin position="162"/>
        <end position="164"/>
    </location>
</feature>
<dbReference type="Gene3D" id="3.40.1090.10">
    <property type="entry name" value="Cytosolic phospholipase A2 catalytic domain"/>
    <property type="match status" value="2"/>
</dbReference>
<dbReference type="GO" id="GO:0004806">
    <property type="term" value="F:triacylglycerol lipase activity"/>
    <property type="evidence" value="ECO:0007669"/>
    <property type="project" value="TreeGrafter"/>
</dbReference>
<keyword evidence="2" id="KW-0378">Hydrolase</keyword>